<feature type="transmembrane region" description="Helical" evidence="1">
    <location>
        <begin position="61"/>
        <end position="80"/>
    </location>
</feature>
<feature type="transmembrane region" description="Helical" evidence="1">
    <location>
        <begin position="21"/>
        <end position="41"/>
    </location>
</feature>
<keyword evidence="1" id="KW-1133">Transmembrane helix</keyword>
<keyword evidence="3" id="KW-1185">Reference proteome</keyword>
<evidence type="ECO:0000313" key="2">
    <source>
        <dbReference type="EMBL" id="RLV58350.1"/>
    </source>
</evidence>
<reference evidence="2 3" key="1">
    <citation type="submission" date="2018-09" db="EMBL/GenBank/DDBJ databases">
        <title>Phylogeny of the Shewanellaceae, and recommendation for two new genera, Pseudoshewanella and Parashewanella.</title>
        <authorList>
            <person name="Wang G."/>
        </authorList>
    </citation>
    <scope>NUCLEOTIDE SEQUENCE [LARGE SCALE GENOMIC DNA]</scope>
    <source>
        <strain evidence="2 3">C51</strain>
    </source>
</reference>
<keyword evidence="1" id="KW-0812">Transmembrane</keyword>
<feature type="transmembrane region" description="Helical" evidence="1">
    <location>
        <begin position="92"/>
        <end position="112"/>
    </location>
</feature>
<dbReference type="Pfam" id="PF11143">
    <property type="entry name" value="DUF2919"/>
    <property type="match status" value="1"/>
</dbReference>
<proteinExistence type="predicted"/>
<name>A0A3L8PSG1_9GAMM</name>
<keyword evidence="1" id="KW-0472">Membrane</keyword>
<organism evidence="2 3">
    <name type="scientific">Parashewanella curva</name>
    <dbReference type="NCBI Taxonomy" id="2338552"/>
    <lineage>
        <taxon>Bacteria</taxon>
        <taxon>Pseudomonadati</taxon>
        <taxon>Pseudomonadota</taxon>
        <taxon>Gammaproteobacteria</taxon>
        <taxon>Alteromonadales</taxon>
        <taxon>Shewanellaceae</taxon>
        <taxon>Parashewanella</taxon>
    </lineage>
</organism>
<comment type="caution">
    <text evidence="2">The sequence shown here is derived from an EMBL/GenBank/DDBJ whole genome shotgun (WGS) entry which is preliminary data.</text>
</comment>
<sequence length="158" mass="18534">MVLDFSHIRWLDDKGRVKPPLSLYIVLAFLARSWCIFAMSLTQTGQRDALVKLFYPEKTDFISGLIAGSIAVVVFFLITFERRGKPTFLIPLFQRIKWGLFVTLIAEAFLIYGKLSYLKFQFSWQNGLEVLGLFWCGLFIFKSQHLEYYVKNWTLDRE</sequence>
<evidence type="ECO:0000256" key="1">
    <source>
        <dbReference type="SAM" id="Phobius"/>
    </source>
</evidence>
<accession>A0A3L8PSG1</accession>
<feature type="transmembrane region" description="Helical" evidence="1">
    <location>
        <begin position="124"/>
        <end position="141"/>
    </location>
</feature>
<dbReference type="Proteomes" id="UP000281474">
    <property type="component" value="Unassembled WGS sequence"/>
</dbReference>
<evidence type="ECO:0000313" key="3">
    <source>
        <dbReference type="Proteomes" id="UP000281474"/>
    </source>
</evidence>
<dbReference type="OrthoDB" id="6314776at2"/>
<dbReference type="InterPro" id="IPR021318">
    <property type="entry name" value="DUF2919"/>
</dbReference>
<protein>
    <submittedName>
        <fullName evidence="2">DUF2919 domain-containing protein</fullName>
    </submittedName>
</protein>
<dbReference type="EMBL" id="QZEI01000077">
    <property type="protein sequence ID" value="RLV58350.1"/>
    <property type="molecule type" value="Genomic_DNA"/>
</dbReference>
<gene>
    <name evidence="2" type="ORF">D5018_17740</name>
</gene>
<dbReference type="AlphaFoldDB" id="A0A3L8PSG1"/>